<keyword evidence="3" id="KW-1185">Reference proteome</keyword>
<dbReference type="Proteomes" id="UP000660070">
    <property type="component" value="Unassembled WGS sequence"/>
</dbReference>
<feature type="compositionally biased region" description="Polar residues" evidence="1">
    <location>
        <begin position="107"/>
        <end position="117"/>
    </location>
</feature>
<accession>A0ABS0FBA2</accession>
<dbReference type="EMBL" id="JADPVI010000001">
    <property type="protein sequence ID" value="MBF8456981.1"/>
    <property type="molecule type" value="Genomic_DNA"/>
</dbReference>
<feature type="region of interest" description="Disordered" evidence="1">
    <location>
        <begin position="107"/>
        <end position="134"/>
    </location>
</feature>
<comment type="caution">
    <text evidence="2">The sequence shown here is derived from an EMBL/GenBank/DDBJ whole genome shotgun (WGS) entry which is preliminary data.</text>
</comment>
<evidence type="ECO:0000256" key="1">
    <source>
        <dbReference type="SAM" id="MobiDB-lite"/>
    </source>
</evidence>
<gene>
    <name evidence="2" type="ORF">IV494_07260</name>
</gene>
<name>A0ABS0FBA2_9FLAO</name>
<protein>
    <submittedName>
        <fullName evidence="2">Uncharacterized protein</fullName>
    </submittedName>
</protein>
<dbReference type="RefSeq" id="WP_196079460.1">
    <property type="nucleotide sequence ID" value="NZ_JADPVI010000001.1"/>
</dbReference>
<evidence type="ECO:0000313" key="2">
    <source>
        <dbReference type="EMBL" id="MBF8456981.1"/>
    </source>
</evidence>
<reference evidence="2 3" key="1">
    <citation type="submission" date="2020-11" db="EMBL/GenBank/DDBJ databases">
        <title>Kaistella gelatinilytica sp. nov., a flavobacterium isolated from Antarctic Soil.</title>
        <authorList>
            <person name="Li J."/>
        </authorList>
    </citation>
    <scope>NUCLEOTIDE SEQUENCE [LARGE SCALE GENOMIC DNA]</scope>
    <source>
        <strain evidence="2 3">G5-32</strain>
    </source>
</reference>
<organism evidence="2 3">
    <name type="scientific">Kaistella gelatinilytica</name>
    <dbReference type="NCBI Taxonomy" id="2787636"/>
    <lineage>
        <taxon>Bacteria</taxon>
        <taxon>Pseudomonadati</taxon>
        <taxon>Bacteroidota</taxon>
        <taxon>Flavobacteriia</taxon>
        <taxon>Flavobacteriales</taxon>
        <taxon>Weeksellaceae</taxon>
        <taxon>Chryseobacterium group</taxon>
        <taxon>Kaistella</taxon>
    </lineage>
</organism>
<sequence>MASTSETGHAKNVANFQDLIEFVTAYGATYNPSKNNLQLPQLITLKAAADNSVAEVIPKNTAFNTKVNERVAAFSDVKILATRLLAALQSTDASAETIADAKTFNNKIQGKSSSSPKTPLDPNAPPPDTISTSQQSYDQLIQHLSGLKSILEADPSYAPNEVDLQIATLDTKIADLIQKNDAVATVYAAVSNSRIARDKILYTNENSLFETAKDVKLYVKAIFGATSPEFAQVKGIQIRKPKL</sequence>
<evidence type="ECO:0000313" key="3">
    <source>
        <dbReference type="Proteomes" id="UP000660070"/>
    </source>
</evidence>
<proteinExistence type="predicted"/>